<dbReference type="EMBL" id="MFDE01000046">
    <property type="protein sequence ID" value="OGE37322.1"/>
    <property type="molecule type" value="Genomic_DNA"/>
</dbReference>
<name>A0A1F5K8P5_9BACT</name>
<feature type="transmembrane region" description="Helical" evidence="1">
    <location>
        <begin position="82"/>
        <end position="106"/>
    </location>
</feature>
<evidence type="ECO:0000256" key="1">
    <source>
        <dbReference type="SAM" id="Phobius"/>
    </source>
</evidence>
<organism evidence="2 3">
    <name type="scientific">Candidatus Daviesbacteria bacterium RIFCSPHIGHO2_12_FULL_37_11</name>
    <dbReference type="NCBI Taxonomy" id="1797777"/>
    <lineage>
        <taxon>Bacteria</taxon>
        <taxon>Candidatus Daviesiibacteriota</taxon>
    </lineage>
</organism>
<keyword evidence="1" id="KW-1133">Transmembrane helix</keyword>
<accession>A0A1F5K8P5</accession>
<gene>
    <name evidence="2" type="ORF">A3F00_05585</name>
</gene>
<dbReference type="Pfam" id="PF18895">
    <property type="entry name" value="T4SS_pilin"/>
    <property type="match status" value="1"/>
</dbReference>
<feature type="transmembrane region" description="Helical" evidence="1">
    <location>
        <begin position="37"/>
        <end position="61"/>
    </location>
</feature>
<sequence>MVAQFKIPGQGGTQVEVPIPTGIPTQLQGGLQDSGKAILQTGLSLLFYGAAILAIVFILISGIQWITSSGDPGKISSAKKKLLYSIIGLIAVAGAFLIFNLVISILGKNINEVLMP</sequence>
<protein>
    <submittedName>
        <fullName evidence="2">Uncharacterized protein</fullName>
    </submittedName>
</protein>
<dbReference type="Proteomes" id="UP000176527">
    <property type="component" value="Unassembled WGS sequence"/>
</dbReference>
<evidence type="ECO:0000313" key="3">
    <source>
        <dbReference type="Proteomes" id="UP000176527"/>
    </source>
</evidence>
<keyword evidence="1" id="KW-0472">Membrane</keyword>
<evidence type="ECO:0000313" key="2">
    <source>
        <dbReference type="EMBL" id="OGE37322.1"/>
    </source>
</evidence>
<keyword evidence="1" id="KW-0812">Transmembrane</keyword>
<dbReference type="AlphaFoldDB" id="A0A1F5K8P5"/>
<comment type="caution">
    <text evidence="2">The sequence shown here is derived from an EMBL/GenBank/DDBJ whole genome shotgun (WGS) entry which is preliminary data.</text>
</comment>
<reference evidence="2 3" key="1">
    <citation type="journal article" date="2016" name="Nat. Commun.">
        <title>Thousands of microbial genomes shed light on interconnected biogeochemical processes in an aquifer system.</title>
        <authorList>
            <person name="Anantharaman K."/>
            <person name="Brown C.T."/>
            <person name="Hug L.A."/>
            <person name="Sharon I."/>
            <person name="Castelle C.J."/>
            <person name="Probst A.J."/>
            <person name="Thomas B.C."/>
            <person name="Singh A."/>
            <person name="Wilkins M.J."/>
            <person name="Karaoz U."/>
            <person name="Brodie E.L."/>
            <person name="Williams K.H."/>
            <person name="Hubbard S.S."/>
            <person name="Banfield J.F."/>
        </authorList>
    </citation>
    <scope>NUCLEOTIDE SEQUENCE [LARGE SCALE GENOMIC DNA]</scope>
</reference>
<proteinExistence type="predicted"/>
<dbReference type="InterPro" id="IPR043993">
    <property type="entry name" value="T4SS_pilin"/>
</dbReference>